<dbReference type="AlphaFoldDB" id="A0A2I0B3U8"/>
<keyword evidence="8 18" id="KW-0547">Nucleotide-binding</keyword>
<dbReference type="InterPro" id="IPR025287">
    <property type="entry name" value="WAK_GUB"/>
</dbReference>
<dbReference type="GO" id="GO:0005524">
    <property type="term" value="F:ATP binding"/>
    <property type="evidence" value="ECO:0007669"/>
    <property type="project" value="UniProtKB-UniRule"/>
</dbReference>
<evidence type="ECO:0000256" key="19">
    <source>
        <dbReference type="SAM" id="Phobius"/>
    </source>
</evidence>
<dbReference type="Pfam" id="PF14380">
    <property type="entry name" value="WAK_assoc"/>
    <property type="match status" value="1"/>
</dbReference>
<evidence type="ECO:0000313" key="22">
    <source>
        <dbReference type="EMBL" id="PKA62472.1"/>
    </source>
</evidence>
<name>A0A2I0B3U8_9ASPA</name>
<evidence type="ECO:0000256" key="11">
    <source>
        <dbReference type="ARBA" id="ARBA00022989"/>
    </source>
</evidence>
<dbReference type="EMBL" id="KZ451917">
    <property type="protein sequence ID" value="PKA62472.1"/>
    <property type="molecule type" value="Genomic_DNA"/>
</dbReference>
<evidence type="ECO:0000256" key="9">
    <source>
        <dbReference type="ARBA" id="ARBA00022777"/>
    </source>
</evidence>
<feature type="chain" id="PRO_5014122222" description="non-specific serine/threonine protein kinase" evidence="20">
    <location>
        <begin position="31"/>
        <end position="633"/>
    </location>
</feature>
<dbReference type="InterPro" id="IPR000719">
    <property type="entry name" value="Prot_kinase_dom"/>
</dbReference>
<dbReference type="Proteomes" id="UP000236161">
    <property type="component" value="Unassembled WGS sequence"/>
</dbReference>
<dbReference type="PROSITE" id="PS50011">
    <property type="entry name" value="PROTEIN_KINASE_DOM"/>
    <property type="match status" value="1"/>
</dbReference>
<reference evidence="22 23" key="1">
    <citation type="journal article" date="2017" name="Nature">
        <title>The Apostasia genome and the evolution of orchids.</title>
        <authorList>
            <person name="Zhang G.Q."/>
            <person name="Liu K.W."/>
            <person name="Li Z."/>
            <person name="Lohaus R."/>
            <person name="Hsiao Y.Y."/>
            <person name="Niu S.C."/>
            <person name="Wang J.Y."/>
            <person name="Lin Y.C."/>
            <person name="Xu Q."/>
            <person name="Chen L.J."/>
            <person name="Yoshida K."/>
            <person name="Fujiwara S."/>
            <person name="Wang Z.W."/>
            <person name="Zhang Y.Q."/>
            <person name="Mitsuda N."/>
            <person name="Wang M."/>
            <person name="Liu G.H."/>
            <person name="Pecoraro L."/>
            <person name="Huang H.X."/>
            <person name="Xiao X.J."/>
            <person name="Lin M."/>
            <person name="Wu X.Y."/>
            <person name="Wu W.L."/>
            <person name="Chen Y.Y."/>
            <person name="Chang S.B."/>
            <person name="Sakamoto S."/>
            <person name="Ohme-Takagi M."/>
            <person name="Yagi M."/>
            <person name="Zeng S.J."/>
            <person name="Shen C.Y."/>
            <person name="Yeh C.M."/>
            <person name="Luo Y.B."/>
            <person name="Tsai W.C."/>
            <person name="Van de Peer Y."/>
            <person name="Liu Z.J."/>
        </authorList>
    </citation>
    <scope>NUCLEOTIDE SEQUENCE [LARGE SCALE GENOMIC DNA]</scope>
    <source>
        <strain evidence="23">cv. Shenzhen</strain>
        <tissue evidence="22">Stem</tissue>
    </source>
</reference>
<keyword evidence="7 20" id="KW-0732">Signal</keyword>
<evidence type="ECO:0000256" key="7">
    <source>
        <dbReference type="ARBA" id="ARBA00022729"/>
    </source>
</evidence>
<evidence type="ECO:0000256" key="8">
    <source>
        <dbReference type="ARBA" id="ARBA00022741"/>
    </source>
</evidence>
<keyword evidence="9 22" id="KW-0418">Kinase</keyword>
<dbReference type="STRING" id="1088818.A0A2I0B3U8"/>
<feature type="binding site" evidence="18">
    <location>
        <position position="373"/>
    </location>
    <ligand>
        <name>ATP</name>
        <dbReference type="ChEBI" id="CHEBI:30616"/>
    </ligand>
</feature>
<dbReference type="PROSITE" id="PS00108">
    <property type="entry name" value="PROTEIN_KINASE_ST"/>
    <property type="match status" value="1"/>
</dbReference>
<protein>
    <recommendedName>
        <fullName evidence="2">non-specific serine/threonine protein kinase</fullName>
        <ecNumber evidence="2">2.7.11.1</ecNumber>
    </recommendedName>
</protein>
<evidence type="ECO:0000256" key="14">
    <source>
        <dbReference type="ARBA" id="ARBA00023170"/>
    </source>
</evidence>
<comment type="catalytic activity">
    <reaction evidence="17">
        <text>L-seryl-[protein] + ATP = O-phospho-L-seryl-[protein] + ADP + H(+)</text>
        <dbReference type="Rhea" id="RHEA:17989"/>
        <dbReference type="Rhea" id="RHEA-COMP:9863"/>
        <dbReference type="Rhea" id="RHEA-COMP:11604"/>
        <dbReference type="ChEBI" id="CHEBI:15378"/>
        <dbReference type="ChEBI" id="CHEBI:29999"/>
        <dbReference type="ChEBI" id="CHEBI:30616"/>
        <dbReference type="ChEBI" id="CHEBI:83421"/>
        <dbReference type="ChEBI" id="CHEBI:456216"/>
        <dbReference type="EC" id="2.7.11.1"/>
    </reaction>
</comment>
<evidence type="ECO:0000256" key="16">
    <source>
        <dbReference type="ARBA" id="ARBA00047899"/>
    </source>
</evidence>
<evidence type="ECO:0000256" key="4">
    <source>
        <dbReference type="ARBA" id="ARBA00022536"/>
    </source>
</evidence>
<keyword evidence="10 18" id="KW-0067">ATP-binding</keyword>
<dbReference type="GO" id="GO:0016020">
    <property type="term" value="C:membrane"/>
    <property type="evidence" value="ECO:0007669"/>
    <property type="project" value="UniProtKB-SubCell"/>
</dbReference>
<dbReference type="Gene3D" id="1.10.510.10">
    <property type="entry name" value="Transferase(Phosphotransferase) domain 1"/>
    <property type="match status" value="1"/>
</dbReference>
<proteinExistence type="predicted"/>
<evidence type="ECO:0000256" key="5">
    <source>
        <dbReference type="ARBA" id="ARBA00022679"/>
    </source>
</evidence>
<keyword evidence="6 19" id="KW-0812">Transmembrane</keyword>
<keyword evidence="5 22" id="KW-0808">Transferase</keyword>
<evidence type="ECO:0000256" key="1">
    <source>
        <dbReference type="ARBA" id="ARBA00004479"/>
    </source>
</evidence>
<dbReference type="InterPro" id="IPR008271">
    <property type="entry name" value="Ser/Thr_kinase_AS"/>
</dbReference>
<dbReference type="InterPro" id="IPR017441">
    <property type="entry name" value="Protein_kinase_ATP_BS"/>
</dbReference>
<keyword evidence="13" id="KW-1015">Disulfide bond</keyword>
<feature type="signal peptide" evidence="20">
    <location>
        <begin position="1"/>
        <end position="30"/>
    </location>
</feature>
<keyword evidence="15" id="KW-0325">Glycoprotein</keyword>
<evidence type="ECO:0000256" key="18">
    <source>
        <dbReference type="PROSITE-ProRule" id="PRU10141"/>
    </source>
</evidence>
<keyword evidence="4" id="KW-0245">EGF-like domain</keyword>
<dbReference type="GO" id="GO:0030247">
    <property type="term" value="F:polysaccharide binding"/>
    <property type="evidence" value="ECO:0007669"/>
    <property type="project" value="InterPro"/>
</dbReference>
<keyword evidence="12 19" id="KW-0472">Membrane</keyword>
<dbReference type="Pfam" id="PF13947">
    <property type="entry name" value="GUB_WAK_bind"/>
    <property type="match status" value="1"/>
</dbReference>
<dbReference type="PROSITE" id="PS00107">
    <property type="entry name" value="PROTEIN_KINASE_ATP"/>
    <property type="match status" value="1"/>
</dbReference>
<keyword evidence="3" id="KW-0723">Serine/threonine-protein kinase</keyword>
<evidence type="ECO:0000313" key="23">
    <source>
        <dbReference type="Proteomes" id="UP000236161"/>
    </source>
</evidence>
<evidence type="ECO:0000256" key="17">
    <source>
        <dbReference type="ARBA" id="ARBA00048679"/>
    </source>
</evidence>
<accession>A0A2I0B3U8</accession>
<evidence type="ECO:0000256" key="10">
    <source>
        <dbReference type="ARBA" id="ARBA00022840"/>
    </source>
</evidence>
<gene>
    <name evidence="22" type="ORF">AXF42_Ash009359</name>
</gene>
<dbReference type="OrthoDB" id="4062651at2759"/>
<dbReference type="SUPFAM" id="SSF56112">
    <property type="entry name" value="Protein kinase-like (PK-like)"/>
    <property type="match status" value="1"/>
</dbReference>
<feature type="transmembrane region" description="Helical" evidence="19">
    <location>
        <begin position="277"/>
        <end position="299"/>
    </location>
</feature>
<dbReference type="InterPro" id="IPR032872">
    <property type="entry name" value="WAK_assoc_C"/>
</dbReference>
<comment type="catalytic activity">
    <reaction evidence="16">
        <text>L-threonyl-[protein] + ATP = O-phospho-L-threonyl-[protein] + ADP + H(+)</text>
        <dbReference type="Rhea" id="RHEA:46608"/>
        <dbReference type="Rhea" id="RHEA-COMP:11060"/>
        <dbReference type="Rhea" id="RHEA-COMP:11605"/>
        <dbReference type="ChEBI" id="CHEBI:15378"/>
        <dbReference type="ChEBI" id="CHEBI:30013"/>
        <dbReference type="ChEBI" id="CHEBI:30616"/>
        <dbReference type="ChEBI" id="CHEBI:61977"/>
        <dbReference type="ChEBI" id="CHEBI:456216"/>
        <dbReference type="EC" id="2.7.11.1"/>
    </reaction>
</comment>
<evidence type="ECO:0000256" key="15">
    <source>
        <dbReference type="ARBA" id="ARBA00023180"/>
    </source>
</evidence>
<evidence type="ECO:0000256" key="3">
    <source>
        <dbReference type="ARBA" id="ARBA00022527"/>
    </source>
</evidence>
<dbReference type="InterPro" id="IPR011009">
    <property type="entry name" value="Kinase-like_dom_sf"/>
</dbReference>
<evidence type="ECO:0000256" key="12">
    <source>
        <dbReference type="ARBA" id="ARBA00023136"/>
    </source>
</evidence>
<dbReference type="PANTHER" id="PTHR27009">
    <property type="entry name" value="RUST RESISTANCE KINASE LR10-RELATED"/>
    <property type="match status" value="1"/>
</dbReference>
<dbReference type="GO" id="GO:0106310">
    <property type="term" value="F:protein serine kinase activity"/>
    <property type="evidence" value="ECO:0007669"/>
    <property type="project" value="RHEA"/>
</dbReference>
<feature type="domain" description="Protein kinase" evidence="21">
    <location>
        <begin position="345"/>
        <end position="619"/>
    </location>
</feature>
<dbReference type="EC" id="2.7.11.1" evidence="2"/>
<dbReference type="FunFam" id="1.10.510.10:FF:000590">
    <property type="entry name" value="PR5-like receptor kinase"/>
    <property type="match status" value="1"/>
</dbReference>
<keyword evidence="11 19" id="KW-1133">Transmembrane helix</keyword>
<evidence type="ECO:0000256" key="6">
    <source>
        <dbReference type="ARBA" id="ARBA00022692"/>
    </source>
</evidence>
<dbReference type="FunFam" id="3.30.200.20:FF:000059">
    <property type="entry name" value="S-receptor-like serine/threonine-protein kinase"/>
    <property type="match status" value="1"/>
</dbReference>
<comment type="subcellular location">
    <subcellularLocation>
        <location evidence="1">Membrane</location>
        <topology evidence="1">Single-pass type I membrane protein</topology>
    </subcellularLocation>
</comment>
<evidence type="ECO:0000259" key="21">
    <source>
        <dbReference type="PROSITE" id="PS50011"/>
    </source>
</evidence>
<evidence type="ECO:0000256" key="13">
    <source>
        <dbReference type="ARBA" id="ARBA00023157"/>
    </source>
</evidence>
<dbReference type="GO" id="GO:0004674">
    <property type="term" value="F:protein serine/threonine kinase activity"/>
    <property type="evidence" value="ECO:0007669"/>
    <property type="project" value="UniProtKB-KW"/>
</dbReference>
<evidence type="ECO:0000256" key="20">
    <source>
        <dbReference type="SAM" id="SignalP"/>
    </source>
</evidence>
<dbReference type="Gene3D" id="3.30.200.20">
    <property type="entry name" value="Phosphorylase Kinase, domain 1"/>
    <property type="match status" value="1"/>
</dbReference>
<dbReference type="InterPro" id="IPR001245">
    <property type="entry name" value="Ser-Thr/Tyr_kinase_cat_dom"/>
</dbReference>
<keyword evidence="14 22" id="KW-0675">Receptor</keyword>
<sequence length="633" mass="70192">MFVEMLRSCSYLGPMFLLFLLPFLVRPFAASLEATTNPSYIQCSRFSHCGGLPNVTISYPFRLLQSPDYCGYPGYELSCVENSLTINLEGQNYTVKNINYDDRLLEVVNSDFLGNSCPHSFTNTTINSSLFDFSVNDSNVTVYLNCSFPLSGDLVQIPCTNNLFGKPNSYYKVEKGASSFLGGCDLTAVLPLFDSAANSLNISNSTFAADLQQGFGLSWVNSAPWCKDCMDSEGICGYNSTAPTAPTCHCPKSTALGSCPYYDRAGLGHFSRRKSTIIGTTASAAFSLFCISLCFYMGWQKSFYRIVTFGKKSNKEVVSIESFLKKYSSTSLKRYKYLEVKKITNSFSDKLGQGGFGAVYKGSLNDGRLVAVKILNDAKSNGEEFVNEVASIGRTSHVNVVSLLGLCSEGCRRALIYEFMSNGSLEKHIYSEELRINLGLDKLYQIAIGIARGLEYLHRGCNTRVVHFDIKPHNILLDQDFCPKISDFGLAKLCLRKDSILSVADVRGTIGFIAPEVFSRNFGVISSKSDVYSYGMLLLEMVGGRKNVKLYAEHSSEIYFPHWIHEHFHESECLREIGVTVDTEEMAKKMILVGLWCIQPVPGDRPWMSKVLTMLEGSVDDLQIPPKAFSSSP</sequence>
<dbReference type="Pfam" id="PF07714">
    <property type="entry name" value="PK_Tyr_Ser-Thr"/>
    <property type="match status" value="1"/>
</dbReference>
<organism evidence="22 23">
    <name type="scientific">Apostasia shenzhenica</name>
    <dbReference type="NCBI Taxonomy" id="1088818"/>
    <lineage>
        <taxon>Eukaryota</taxon>
        <taxon>Viridiplantae</taxon>
        <taxon>Streptophyta</taxon>
        <taxon>Embryophyta</taxon>
        <taxon>Tracheophyta</taxon>
        <taxon>Spermatophyta</taxon>
        <taxon>Magnoliopsida</taxon>
        <taxon>Liliopsida</taxon>
        <taxon>Asparagales</taxon>
        <taxon>Orchidaceae</taxon>
        <taxon>Apostasioideae</taxon>
        <taxon>Apostasia</taxon>
    </lineage>
</organism>
<evidence type="ECO:0000256" key="2">
    <source>
        <dbReference type="ARBA" id="ARBA00012513"/>
    </source>
</evidence>
<dbReference type="SMART" id="SM00220">
    <property type="entry name" value="S_TKc"/>
    <property type="match status" value="1"/>
</dbReference>
<dbReference type="InterPro" id="IPR045874">
    <property type="entry name" value="LRK10/LRL21-25-like"/>
</dbReference>
<keyword evidence="23" id="KW-1185">Reference proteome</keyword>